<feature type="compositionally biased region" description="Acidic residues" evidence="5">
    <location>
        <begin position="201"/>
        <end position="212"/>
    </location>
</feature>
<comment type="subcellular location">
    <subcellularLocation>
        <location evidence="1">Endomembrane system</location>
        <topology evidence="1">Multi-pass membrane protein</topology>
    </subcellularLocation>
</comment>
<reference evidence="7 8" key="1">
    <citation type="journal article" date="2019" name="Int. J. Syst. Evol. Microbiol.">
        <title>The Global Catalogue of Microorganisms (GCM) 10K type strain sequencing project: providing services to taxonomists for standard genome sequencing and annotation.</title>
        <authorList>
            <consortium name="The Broad Institute Genomics Platform"/>
            <consortium name="The Broad Institute Genome Sequencing Center for Infectious Disease"/>
            <person name="Wu L."/>
            <person name="Ma J."/>
        </authorList>
    </citation>
    <scope>NUCLEOTIDE SEQUENCE [LARGE SCALE GENOMIC DNA]</scope>
    <source>
        <strain evidence="7 8">CGMCC 1.12553</strain>
    </source>
</reference>
<gene>
    <name evidence="7" type="ORF">ACFO0N_12890</name>
</gene>
<dbReference type="NCBIfam" id="NF041679">
    <property type="entry name" value="IMP_arch_presen"/>
    <property type="match status" value="1"/>
</dbReference>
<dbReference type="InterPro" id="IPR010545">
    <property type="entry name" value="SPP"/>
</dbReference>
<dbReference type="SMART" id="SM00730">
    <property type="entry name" value="PSN"/>
    <property type="match status" value="1"/>
</dbReference>
<evidence type="ECO:0000256" key="4">
    <source>
        <dbReference type="ARBA" id="ARBA00023136"/>
    </source>
</evidence>
<evidence type="ECO:0000256" key="2">
    <source>
        <dbReference type="ARBA" id="ARBA00022692"/>
    </source>
</evidence>
<feature type="transmembrane region" description="Helical" evidence="6">
    <location>
        <begin position="173"/>
        <end position="190"/>
    </location>
</feature>
<proteinExistence type="predicted"/>
<dbReference type="GO" id="GO:0012505">
    <property type="term" value="C:endomembrane system"/>
    <property type="evidence" value="ECO:0007669"/>
    <property type="project" value="UniProtKB-SubCell"/>
</dbReference>
<evidence type="ECO:0000256" key="6">
    <source>
        <dbReference type="SAM" id="Phobius"/>
    </source>
</evidence>
<feature type="compositionally biased region" description="Basic and acidic residues" evidence="5">
    <location>
        <begin position="231"/>
        <end position="253"/>
    </location>
</feature>
<evidence type="ECO:0000313" key="8">
    <source>
        <dbReference type="Proteomes" id="UP001595921"/>
    </source>
</evidence>
<dbReference type="RefSeq" id="WP_267623350.1">
    <property type="nucleotide sequence ID" value="NZ_JAODIW010000008.1"/>
</dbReference>
<organism evidence="7 8">
    <name type="scientific">Halobium salinum</name>
    <dbReference type="NCBI Taxonomy" id="1364940"/>
    <lineage>
        <taxon>Archaea</taxon>
        <taxon>Methanobacteriati</taxon>
        <taxon>Methanobacteriota</taxon>
        <taxon>Stenosarchaea group</taxon>
        <taxon>Halobacteria</taxon>
        <taxon>Halobacteriales</taxon>
        <taxon>Haloferacaceae</taxon>
        <taxon>Halobium</taxon>
    </lineage>
</organism>
<keyword evidence="7" id="KW-0378">Hydrolase</keyword>
<keyword evidence="3 6" id="KW-1133">Transmembrane helix</keyword>
<sequence>MRTRAYWGGAFAVLIFLLVQLGALALVPTFYSEGYQTVEDPSDPANSLLYVGAILVMTVLMLAAFKFDLDFVVRYVVVGTGGMLAWYVFSAVLPSPFGLVAAGAVAVALLAYPEWYVIDTAGVVMGAGAAGLFGISFGILPALVLLTVLAVYDAISVYGTEHMLDLAEGVMDLRIPVVLVIPLTLSYSLLDDDFVGVGSADDGDGDGDDAGESEAATADGGEPTEGEEGVESERADTDTDTDHAGSEDAGEGDREVVVDRDVFFVGLGDAVMPTVLVASAAFFSPAASLGVPGLAALNLPALLAMVGTFVGLVILLRMVLKGAAHAGLPLLNGGTIAGYLVGSTLAGVPLLTALGLAPYL</sequence>
<keyword evidence="7" id="KW-0645">Protease</keyword>
<dbReference type="AlphaFoldDB" id="A0ABD5PDI0"/>
<dbReference type="GO" id="GO:0006508">
    <property type="term" value="P:proteolysis"/>
    <property type="evidence" value="ECO:0007669"/>
    <property type="project" value="UniProtKB-KW"/>
</dbReference>
<feature type="region of interest" description="Disordered" evidence="5">
    <location>
        <begin position="200"/>
        <end position="253"/>
    </location>
</feature>
<dbReference type="InterPro" id="IPR006639">
    <property type="entry name" value="Preselin/SPP"/>
</dbReference>
<feature type="transmembrane region" description="Helical" evidence="6">
    <location>
        <begin position="49"/>
        <end position="72"/>
    </location>
</feature>
<comment type="caution">
    <text evidence="7">The sequence shown here is derived from an EMBL/GenBank/DDBJ whole genome shotgun (WGS) entry which is preliminary data.</text>
</comment>
<feature type="transmembrane region" description="Helical" evidence="6">
    <location>
        <begin position="262"/>
        <end position="283"/>
    </location>
</feature>
<accession>A0ABD5PDI0</accession>
<evidence type="ECO:0000313" key="7">
    <source>
        <dbReference type="EMBL" id="MFC4358838.1"/>
    </source>
</evidence>
<evidence type="ECO:0000256" key="1">
    <source>
        <dbReference type="ARBA" id="ARBA00004127"/>
    </source>
</evidence>
<feature type="transmembrane region" description="Helical" evidence="6">
    <location>
        <begin position="336"/>
        <end position="357"/>
    </location>
</feature>
<dbReference type="Pfam" id="PF06550">
    <property type="entry name" value="SPP"/>
    <property type="match status" value="1"/>
</dbReference>
<feature type="transmembrane region" description="Helical" evidence="6">
    <location>
        <begin position="295"/>
        <end position="316"/>
    </location>
</feature>
<dbReference type="GO" id="GO:0008233">
    <property type="term" value="F:peptidase activity"/>
    <property type="evidence" value="ECO:0007669"/>
    <property type="project" value="UniProtKB-KW"/>
</dbReference>
<feature type="transmembrane region" description="Helical" evidence="6">
    <location>
        <begin position="124"/>
        <end position="152"/>
    </location>
</feature>
<keyword evidence="4 6" id="KW-0472">Membrane</keyword>
<dbReference type="EMBL" id="JBHSDS010000006">
    <property type="protein sequence ID" value="MFC4358838.1"/>
    <property type="molecule type" value="Genomic_DNA"/>
</dbReference>
<evidence type="ECO:0000256" key="3">
    <source>
        <dbReference type="ARBA" id="ARBA00022989"/>
    </source>
</evidence>
<dbReference type="Proteomes" id="UP001595921">
    <property type="component" value="Unassembled WGS sequence"/>
</dbReference>
<evidence type="ECO:0000256" key="5">
    <source>
        <dbReference type="SAM" id="MobiDB-lite"/>
    </source>
</evidence>
<keyword evidence="2 6" id="KW-0812">Transmembrane</keyword>
<dbReference type="EC" id="3.4.23.-" evidence="7"/>
<name>A0ABD5PDI0_9EURY</name>
<protein>
    <submittedName>
        <fullName evidence="7">Presenilin family intramembrane aspartyl protease PSH</fullName>
        <ecNumber evidence="7">3.4.23.-</ecNumber>
    </submittedName>
</protein>
<keyword evidence="8" id="KW-1185">Reference proteome</keyword>
<feature type="transmembrane region" description="Helical" evidence="6">
    <location>
        <begin position="84"/>
        <end position="112"/>
    </location>
</feature>